<gene>
    <name evidence="1" type="ORF">CMV_030088</name>
</gene>
<keyword evidence="2" id="KW-1185">Reference proteome</keyword>
<reference evidence="1" key="1">
    <citation type="submission" date="2020-03" db="EMBL/GenBank/DDBJ databases">
        <title>Castanea mollissima Vanexum genome sequencing.</title>
        <authorList>
            <person name="Staton M."/>
        </authorList>
    </citation>
    <scope>NUCLEOTIDE SEQUENCE</scope>
    <source>
        <tissue evidence="1">Leaf</tissue>
    </source>
</reference>
<organism evidence="1 2">
    <name type="scientific">Castanea mollissima</name>
    <name type="common">Chinese chestnut</name>
    <dbReference type="NCBI Taxonomy" id="60419"/>
    <lineage>
        <taxon>Eukaryota</taxon>
        <taxon>Viridiplantae</taxon>
        <taxon>Streptophyta</taxon>
        <taxon>Embryophyta</taxon>
        <taxon>Tracheophyta</taxon>
        <taxon>Spermatophyta</taxon>
        <taxon>Magnoliopsida</taxon>
        <taxon>eudicotyledons</taxon>
        <taxon>Gunneridae</taxon>
        <taxon>Pentapetalae</taxon>
        <taxon>rosids</taxon>
        <taxon>fabids</taxon>
        <taxon>Fagales</taxon>
        <taxon>Fagaceae</taxon>
        <taxon>Castanea</taxon>
    </lineage>
</organism>
<dbReference type="Proteomes" id="UP000737018">
    <property type="component" value="Unassembled WGS sequence"/>
</dbReference>
<sequence length="93" mass="10498">MPPAIGTCGFSEDACVKKVKKFVFTVTEVRRSKDGYMYAKATFGTIAAPAVVLLDIRFGGNAWNFEDHESSSTWTLMFLSLYLYAWMDYRCCA</sequence>
<name>A0A8J4VCR2_9ROSI</name>
<evidence type="ECO:0000313" key="1">
    <source>
        <dbReference type="EMBL" id="KAF3943346.1"/>
    </source>
</evidence>
<dbReference type="EMBL" id="JRKL02012968">
    <property type="protein sequence ID" value="KAF3943346.1"/>
    <property type="molecule type" value="Genomic_DNA"/>
</dbReference>
<protein>
    <submittedName>
        <fullName evidence="1">Uncharacterized protein</fullName>
    </submittedName>
</protein>
<dbReference type="AlphaFoldDB" id="A0A8J4VCR2"/>
<accession>A0A8J4VCR2</accession>
<dbReference type="OrthoDB" id="10359054at2759"/>
<evidence type="ECO:0000313" key="2">
    <source>
        <dbReference type="Proteomes" id="UP000737018"/>
    </source>
</evidence>
<comment type="caution">
    <text evidence="1">The sequence shown here is derived from an EMBL/GenBank/DDBJ whole genome shotgun (WGS) entry which is preliminary data.</text>
</comment>
<proteinExistence type="predicted"/>